<dbReference type="GO" id="GO:0008320">
    <property type="term" value="F:protein transmembrane transporter activity"/>
    <property type="evidence" value="ECO:0007669"/>
    <property type="project" value="TreeGrafter"/>
</dbReference>
<sequence>MASAAELPGTVQPGQIEQQFRHQPKIRTDRLDRMVVPEADQLMPPNAQDIKFKLTRLVFEGATVYSEKDLLVYYQSSLGKEISLADVYQIASILTAKYRNDGYILSRVVVPAQSVEDGQVRLKVIEGYIAEVTIEGADNDQRKLVHNYAEKIRQCRPLKNKVLERYLLLINDLPGAYAPAVIKASQKEPGASEMVVQLVQSKVQGGLSLDNRGGKIAGAHENIRRHRIKLGVWVTGKNYAEVCDQRK</sequence>
<organism evidence="4">
    <name type="scientific">uncultured Desulfobacterium sp</name>
    <dbReference type="NCBI Taxonomy" id="201089"/>
    <lineage>
        <taxon>Bacteria</taxon>
        <taxon>Pseudomonadati</taxon>
        <taxon>Thermodesulfobacteriota</taxon>
        <taxon>Desulfobacteria</taxon>
        <taxon>Desulfobacterales</taxon>
        <taxon>Desulfobacteriaceae</taxon>
        <taxon>Desulfobacterium</taxon>
        <taxon>environmental samples</taxon>
    </lineage>
</organism>
<dbReference type="Pfam" id="PF08479">
    <property type="entry name" value="POTRA_2"/>
    <property type="match status" value="1"/>
</dbReference>
<evidence type="ECO:0000313" key="4">
    <source>
        <dbReference type="EMBL" id="CBX26780.1"/>
    </source>
</evidence>
<proteinExistence type="predicted"/>
<name>E1Y886_9BACT</name>
<dbReference type="PANTHER" id="PTHR34597:SF6">
    <property type="entry name" value="BLR6126 PROTEIN"/>
    <property type="match status" value="1"/>
</dbReference>
<dbReference type="PANTHER" id="PTHR34597">
    <property type="entry name" value="SLR1661 PROTEIN"/>
    <property type="match status" value="1"/>
</dbReference>
<dbReference type="AlphaFoldDB" id="E1Y886"/>
<dbReference type="GO" id="GO:0046819">
    <property type="term" value="P:protein secretion by the type V secretion system"/>
    <property type="evidence" value="ECO:0007669"/>
    <property type="project" value="TreeGrafter"/>
</dbReference>
<accession>E1Y886</accession>
<dbReference type="EMBL" id="FR695864">
    <property type="protein sequence ID" value="CBX26780.1"/>
    <property type="molecule type" value="Genomic_DNA"/>
</dbReference>
<evidence type="ECO:0000256" key="2">
    <source>
        <dbReference type="ARBA" id="ARBA00023136"/>
    </source>
</evidence>
<reference evidence="4" key="1">
    <citation type="journal article" date="2011" name="Environ. Microbiol.">
        <title>Genomic insights into the metabolic potential of the polycyclic aromatic hydrocarbon degrading sulfate-reducing Deltaproteobacterium N47.</title>
        <authorList>
            <person name="Bergmann F."/>
            <person name="Selesi D."/>
            <person name="Weinmaier T."/>
            <person name="Tischler P."/>
            <person name="Rattei T."/>
            <person name="Meckenstock R.U."/>
        </authorList>
    </citation>
    <scope>NUCLEOTIDE SEQUENCE</scope>
</reference>
<feature type="domain" description="POTRA" evidence="3">
    <location>
        <begin position="52"/>
        <end position="127"/>
    </location>
</feature>
<comment type="subcellular location">
    <subcellularLocation>
        <location evidence="1">Membrane</location>
    </subcellularLocation>
</comment>
<dbReference type="InterPro" id="IPR013686">
    <property type="entry name" value="Polypept-transport_assoc_ShlB"/>
</dbReference>
<evidence type="ECO:0000259" key="3">
    <source>
        <dbReference type="PROSITE" id="PS51779"/>
    </source>
</evidence>
<protein>
    <recommendedName>
        <fullName evidence="3">POTRA domain-containing protein</fullName>
    </recommendedName>
</protein>
<dbReference type="Gene3D" id="3.10.20.310">
    <property type="entry name" value="membrane protein fhac"/>
    <property type="match status" value="1"/>
</dbReference>
<gene>
    <name evidence="4" type="ORF">N47_A08090</name>
</gene>
<dbReference type="GO" id="GO:0016020">
    <property type="term" value="C:membrane"/>
    <property type="evidence" value="ECO:0007669"/>
    <property type="project" value="UniProtKB-SubCell"/>
</dbReference>
<dbReference type="GO" id="GO:0098046">
    <property type="term" value="C:type V protein secretion system complex"/>
    <property type="evidence" value="ECO:0007669"/>
    <property type="project" value="TreeGrafter"/>
</dbReference>
<dbReference type="PROSITE" id="PS51779">
    <property type="entry name" value="POTRA"/>
    <property type="match status" value="1"/>
</dbReference>
<keyword evidence="2" id="KW-0472">Membrane</keyword>
<dbReference type="InterPro" id="IPR034746">
    <property type="entry name" value="POTRA"/>
</dbReference>
<evidence type="ECO:0000256" key="1">
    <source>
        <dbReference type="ARBA" id="ARBA00004370"/>
    </source>
</evidence>
<dbReference type="InterPro" id="IPR051544">
    <property type="entry name" value="TPS_OM_transporter"/>
</dbReference>